<sequence>MARHRHGVVVRKVGPTTAVVALRSIRRHRLYKRRSVVVSRVVAHDPLSATYEGSTATVRECRPMSRMKCWTVVYGA</sequence>
<dbReference type="GO" id="GO:0006412">
    <property type="term" value="P:translation"/>
    <property type="evidence" value="ECO:0007669"/>
    <property type="project" value="InterPro"/>
</dbReference>
<dbReference type="EMBL" id="LN999011">
    <property type="protein sequence ID" value="CUX76753.1"/>
    <property type="molecule type" value="Genomic_DNA"/>
</dbReference>
<evidence type="ECO:0000256" key="3">
    <source>
        <dbReference type="ARBA" id="ARBA00023274"/>
    </source>
</evidence>
<dbReference type="PATRIC" id="fig|189385.8.peg.140"/>
<evidence type="ECO:0000256" key="2">
    <source>
        <dbReference type="ARBA" id="ARBA00022980"/>
    </source>
</evidence>
<accession>A0A143WNQ5</accession>
<dbReference type="InterPro" id="IPR012340">
    <property type="entry name" value="NA-bd_OB-fold"/>
</dbReference>
<dbReference type="GO" id="GO:0003735">
    <property type="term" value="F:structural constituent of ribosome"/>
    <property type="evidence" value="ECO:0007669"/>
    <property type="project" value="InterPro"/>
</dbReference>
<proteinExistence type="inferred from homology"/>
<dbReference type="Gene3D" id="2.40.50.140">
    <property type="entry name" value="Nucleic acid-binding proteins"/>
    <property type="match status" value="1"/>
</dbReference>
<name>A0A143WNQ5_TREPR</name>
<evidence type="ECO:0000256" key="1">
    <source>
        <dbReference type="ARBA" id="ARBA00010254"/>
    </source>
</evidence>
<keyword evidence="3" id="KW-0687">Ribonucleoprotein</keyword>
<evidence type="ECO:0000256" key="4">
    <source>
        <dbReference type="ARBA" id="ARBA00035311"/>
    </source>
</evidence>
<dbReference type="SUPFAM" id="SSF50249">
    <property type="entry name" value="Nucleic acid-binding proteins"/>
    <property type="match status" value="1"/>
</dbReference>
<reference evidence="6" key="1">
    <citation type="submission" date="2016-01" db="EMBL/GenBank/DDBJ databases">
        <authorList>
            <person name="Husnik F."/>
        </authorList>
    </citation>
    <scope>NUCLEOTIDE SEQUENCE [LARGE SCALE GENOMIC DNA]</scope>
</reference>
<keyword evidence="2 5" id="KW-0689">Ribosomal protein</keyword>
<protein>
    <recommendedName>
        <fullName evidence="4">30S ribosomal protein S17</fullName>
    </recommendedName>
</protein>
<dbReference type="Proteomes" id="UP000075242">
    <property type="component" value="Chromosome I"/>
</dbReference>
<organism evidence="5 6">
    <name type="scientific">Tremblaya princeps</name>
    <dbReference type="NCBI Taxonomy" id="189385"/>
    <lineage>
        <taxon>Bacteria</taxon>
        <taxon>Pseudomonadati</taxon>
        <taxon>Pseudomonadota</taxon>
        <taxon>Betaproteobacteria</taxon>
        <taxon>Candidatus Tremblayella</taxon>
    </lineage>
</organism>
<evidence type="ECO:0000313" key="6">
    <source>
        <dbReference type="Proteomes" id="UP000075242"/>
    </source>
</evidence>
<dbReference type="InterPro" id="IPR000266">
    <property type="entry name" value="Ribosomal_uS17"/>
</dbReference>
<comment type="similarity">
    <text evidence="1">Belongs to the universal ribosomal protein uS17 family.</text>
</comment>
<dbReference type="AlphaFoldDB" id="A0A143WNQ5"/>
<dbReference type="Pfam" id="PF00366">
    <property type="entry name" value="Ribosomal_S17"/>
    <property type="match status" value="1"/>
</dbReference>
<gene>
    <name evidence="5" type="primary">rpsQ</name>
    <name evidence="5" type="ORF">MHIR_TP00132</name>
</gene>
<evidence type="ECO:0000313" key="5">
    <source>
        <dbReference type="EMBL" id="CUX76753.1"/>
    </source>
</evidence>
<dbReference type="GO" id="GO:0005840">
    <property type="term" value="C:ribosome"/>
    <property type="evidence" value="ECO:0007669"/>
    <property type="project" value="UniProtKB-KW"/>
</dbReference>
<dbReference type="GO" id="GO:1990904">
    <property type="term" value="C:ribonucleoprotein complex"/>
    <property type="evidence" value="ECO:0007669"/>
    <property type="project" value="UniProtKB-KW"/>
</dbReference>